<dbReference type="Gramene" id="EFJ33178">
    <property type="protein sequence ID" value="EFJ33178"/>
    <property type="gene ID" value="SELMODRAFT_406776"/>
</dbReference>
<protein>
    <submittedName>
        <fullName evidence="1">Uncharacterized protein</fullName>
    </submittedName>
</protein>
<accession>D8R2W5</accession>
<reference evidence="1 2" key="1">
    <citation type="journal article" date="2011" name="Science">
        <title>The Selaginella genome identifies genetic changes associated with the evolution of vascular plants.</title>
        <authorList>
            <person name="Banks J.A."/>
            <person name="Nishiyama T."/>
            <person name="Hasebe M."/>
            <person name="Bowman J.L."/>
            <person name="Gribskov M."/>
            <person name="dePamphilis C."/>
            <person name="Albert V.A."/>
            <person name="Aono N."/>
            <person name="Aoyama T."/>
            <person name="Ambrose B.A."/>
            <person name="Ashton N.W."/>
            <person name="Axtell M.J."/>
            <person name="Barker E."/>
            <person name="Barker M.S."/>
            <person name="Bennetzen J.L."/>
            <person name="Bonawitz N.D."/>
            <person name="Chapple C."/>
            <person name="Cheng C."/>
            <person name="Correa L.G."/>
            <person name="Dacre M."/>
            <person name="DeBarry J."/>
            <person name="Dreyer I."/>
            <person name="Elias M."/>
            <person name="Engstrom E.M."/>
            <person name="Estelle M."/>
            <person name="Feng L."/>
            <person name="Finet C."/>
            <person name="Floyd S.K."/>
            <person name="Frommer W.B."/>
            <person name="Fujita T."/>
            <person name="Gramzow L."/>
            <person name="Gutensohn M."/>
            <person name="Harholt J."/>
            <person name="Hattori M."/>
            <person name="Heyl A."/>
            <person name="Hirai T."/>
            <person name="Hiwatashi Y."/>
            <person name="Ishikawa M."/>
            <person name="Iwata M."/>
            <person name="Karol K.G."/>
            <person name="Koehler B."/>
            <person name="Kolukisaoglu U."/>
            <person name="Kubo M."/>
            <person name="Kurata T."/>
            <person name="Lalonde S."/>
            <person name="Li K."/>
            <person name="Li Y."/>
            <person name="Litt A."/>
            <person name="Lyons E."/>
            <person name="Manning G."/>
            <person name="Maruyama T."/>
            <person name="Michael T.P."/>
            <person name="Mikami K."/>
            <person name="Miyazaki S."/>
            <person name="Morinaga S."/>
            <person name="Murata T."/>
            <person name="Mueller-Roeber B."/>
            <person name="Nelson D.R."/>
            <person name="Obara M."/>
            <person name="Oguri Y."/>
            <person name="Olmstead R.G."/>
            <person name="Onodera N."/>
            <person name="Petersen B.L."/>
            <person name="Pils B."/>
            <person name="Prigge M."/>
            <person name="Rensing S.A."/>
            <person name="Riano-Pachon D.M."/>
            <person name="Roberts A.W."/>
            <person name="Sato Y."/>
            <person name="Scheller H.V."/>
            <person name="Schulz B."/>
            <person name="Schulz C."/>
            <person name="Shakirov E.V."/>
            <person name="Shibagaki N."/>
            <person name="Shinohara N."/>
            <person name="Shippen D.E."/>
            <person name="Soerensen I."/>
            <person name="Sotooka R."/>
            <person name="Sugimoto N."/>
            <person name="Sugita M."/>
            <person name="Sumikawa N."/>
            <person name="Tanurdzic M."/>
            <person name="Theissen G."/>
            <person name="Ulvskov P."/>
            <person name="Wakazuki S."/>
            <person name="Weng J.K."/>
            <person name="Willats W.W."/>
            <person name="Wipf D."/>
            <person name="Wolf P.G."/>
            <person name="Yang L."/>
            <person name="Zimmer A.D."/>
            <person name="Zhu Q."/>
            <person name="Mitros T."/>
            <person name="Hellsten U."/>
            <person name="Loque D."/>
            <person name="Otillar R."/>
            <person name="Salamov A."/>
            <person name="Schmutz J."/>
            <person name="Shapiro H."/>
            <person name="Lindquist E."/>
            <person name="Lucas S."/>
            <person name="Rokhsar D."/>
            <person name="Grigoriev I.V."/>
        </authorList>
    </citation>
    <scope>NUCLEOTIDE SEQUENCE [LARGE SCALE GENOMIC DNA]</scope>
</reference>
<dbReference type="AlphaFoldDB" id="D8R2W5"/>
<name>D8R2W5_SELML</name>
<proteinExistence type="predicted"/>
<dbReference type="KEGG" id="smo:SELMODRAFT_406776"/>
<evidence type="ECO:0000313" key="2">
    <source>
        <dbReference type="Proteomes" id="UP000001514"/>
    </source>
</evidence>
<dbReference type="HOGENOM" id="CLU_2019200_0_0_1"/>
<gene>
    <name evidence="1" type="ORF">SELMODRAFT_406776</name>
</gene>
<sequence length="123" mass="14119">MCQTQACAHRWWSRVLYCHKTIWRNLKAADDLLLGDGTTEFSMSEMLRAREAGTDANQSEHERMKCTTVTPTFTVLHQNLSLGSLVEFEKSSKHKQTATWNHTKQARCNHCLMTLLQCLTTAF</sequence>
<dbReference type="EMBL" id="GL377571">
    <property type="protein sequence ID" value="EFJ33178.1"/>
    <property type="molecule type" value="Genomic_DNA"/>
</dbReference>
<evidence type="ECO:0000313" key="1">
    <source>
        <dbReference type="EMBL" id="EFJ33178.1"/>
    </source>
</evidence>
<dbReference type="Proteomes" id="UP000001514">
    <property type="component" value="Unassembled WGS sequence"/>
</dbReference>
<keyword evidence="2" id="KW-1185">Reference proteome</keyword>
<dbReference type="InParanoid" id="D8R2W5"/>
<organism evidence="2">
    <name type="scientific">Selaginella moellendorffii</name>
    <name type="common">Spikemoss</name>
    <dbReference type="NCBI Taxonomy" id="88036"/>
    <lineage>
        <taxon>Eukaryota</taxon>
        <taxon>Viridiplantae</taxon>
        <taxon>Streptophyta</taxon>
        <taxon>Embryophyta</taxon>
        <taxon>Tracheophyta</taxon>
        <taxon>Lycopodiopsida</taxon>
        <taxon>Selaginellales</taxon>
        <taxon>Selaginellaceae</taxon>
        <taxon>Selaginella</taxon>
    </lineage>
</organism>